<protein>
    <submittedName>
        <fullName evidence="1">HAD-IA family hydrolase</fullName>
    </submittedName>
</protein>
<dbReference type="GO" id="GO:0006281">
    <property type="term" value="P:DNA repair"/>
    <property type="evidence" value="ECO:0007669"/>
    <property type="project" value="TreeGrafter"/>
</dbReference>
<dbReference type="InterPro" id="IPR041492">
    <property type="entry name" value="HAD_2"/>
</dbReference>
<dbReference type="NCBIfam" id="TIGR01549">
    <property type="entry name" value="HAD-SF-IA-v1"/>
    <property type="match status" value="1"/>
</dbReference>
<dbReference type="InterPro" id="IPR006439">
    <property type="entry name" value="HAD-SF_hydro_IA"/>
</dbReference>
<dbReference type="InterPro" id="IPR036412">
    <property type="entry name" value="HAD-like_sf"/>
</dbReference>
<dbReference type="SUPFAM" id="SSF56784">
    <property type="entry name" value="HAD-like"/>
    <property type="match status" value="1"/>
</dbReference>
<dbReference type="RefSeq" id="WP_261618065.1">
    <property type="nucleotide sequence ID" value="NZ_JALIDZ010000012.1"/>
</dbReference>
<keyword evidence="1" id="KW-0378">Hydrolase</keyword>
<dbReference type="GO" id="GO:0008967">
    <property type="term" value="F:phosphoglycolate phosphatase activity"/>
    <property type="evidence" value="ECO:0007669"/>
    <property type="project" value="TreeGrafter"/>
</dbReference>
<evidence type="ECO:0000313" key="1">
    <source>
        <dbReference type="EMBL" id="MCT8974481.1"/>
    </source>
</evidence>
<evidence type="ECO:0000313" key="2">
    <source>
        <dbReference type="Proteomes" id="UP001320898"/>
    </source>
</evidence>
<dbReference type="AlphaFoldDB" id="A0AAW5R2H8"/>
<dbReference type="Pfam" id="PF13419">
    <property type="entry name" value="HAD_2"/>
    <property type="match status" value="1"/>
</dbReference>
<name>A0AAW5R2H8_9HYPH</name>
<accession>A0AAW5R2H8</accession>
<dbReference type="SFLD" id="SFLDG01129">
    <property type="entry name" value="C1.5:_HAD__Beta-PGM__Phosphata"/>
    <property type="match status" value="1"/>
</dbReference>
<dbReference type="PANTHER" id="PTHR43434">
    <property type="entry name" value="PHOSPHOGLYCOLATE PHOSPHATASE"/>
    <property type="match status" value="1"/>
</dbReference>
<reference evidence="1 2" key="1">
    <citation type="submission" date="2022-04" db="EMBL/GenBank/DDBJ databases">
        <authorList>
            <person name="Ye Y.-Q."/>
            <person name="Du Z.-J."/>
        </authorList>
    </citation>
    <scope>NUCLEOTIDE SEQUENCE [LARGE SCALE GENOMIC DNA]</scope>
    <source>
        <strain evidence="1 2">A6E488</strain>
    </source>
</reference>
<dbReference type="Gene3D" id="3.40.50.1000">
    <property type="entry name" value="HAD superfamily/HAD-like"/>
    <property type="match status" value="1"/>
</dbReference>
<proteinExistence type="predicted"/>
<dbReference type="InterPro" id="IPR023198">
    <property type="entry name" value="PGP-like_dom2"/>
</dbReference>
<sequence>MRLILFDCDGTLVDSQNIIVSTMHAAFAMHGIAAPSRDAVLAIVGLSLEQAIATLLGDQADRAAEVAVSYREQFQSRRQDGVLEPLYPGAREVVTALASRDDTLLGIVTGKSRRGVDAVLGGHGLLDCFVTIQTADDAPSKPHPAMVLQALSATGADAAHTVVIGDTTYDMMMARSAGTGAVGVSWGYHAPQTLPEAGAEIVLTRFDDLPPWLERRWAASEIAA</sequence>
<dbReference type="EMBL" id="JALIDZ010000012">
    <property type="protein sequence ID" value="MCT8974481.1"/>
    <property type="molecule type" value="Genomic_DNA"/>
</dbReference>
<dbReference type="GO" id="GO:0005829">
    <property type="term" value="C:cytosol"/>
    <property type="evidence" value="ECO:0007669"/>
    <property type="project" value="TreeGrafter"/>
</dbReference>
<gene>
    <name evidence="1" type="ORF">MUB46_21660</name>
</gene>
<dbReference type="Proteomes" id="UP001320898">
    <property type="component" value="Unassembled WGS sequence"/>
</dbReference>
<dbReference type="SFLD" id="SFLDS00003">
    <property type="entry name" value="Haloacid_Dehalogenase"/>
    <property type="match status" value="1"/>
</dbReference>
<dbReference type="InterPro" id="IPR050155">
    <property type="entry name" value="HAD-like_hydrolase_sf"/>
</dbReference>
<dbReference type="SFLD" id="SFLDG01135">
    <property type="entry name" value="C1.5.6:_HAD__Beta-PGM__Phospha"/>
    <property type="match status" value="1"/>
</dbReference>
<dbReference type="InterPro" id="IPR023214">
    <property type="entry name" value="HAD_sf"/>
</dbReference>
<dbReference type="Gene3D" id="1.10.150.240">
    <property type="entry name" value="Putative phosphatase, domain 2"/>
    <property type="match status" value="1"/>
</dbReference>
<dbReference type="NCBIfam" id="TIGR01509">
    <property type="entry name" value="HAD-SF-IA-v3"/>
    <property type="match status" value="1"/>
</dbReference>
<dbReference type="PANTHER" id="PTHR43434:SF24">
    <property type="entry name" value="HYDROLASE-RELATED"/>
    <property type="match status" value="1"/>
</dbReference>
<organism evidence="1 2">
    <name type="scientific">Microbaculum marinisediminis</name>
    <dbReference type="NCBI Taxonomy" id="2931392"/>
    <lineage>
        <taxon>Bacteria</taxon>
        <taxon>Pseudomonadati</taxon>
        <taxon>Pseudomonadota</taxon>
        <taxon>Alphaproteobacteria</taxon>
        <taxon>Hyphomicrobiales</taxon>
        <taxon>Tepidamorphaceae</taxon>
        <taxon>Microbaculum</taxon>
    </lineage>
</organism>
<keyword evidence="2" id="KW-1185">Reference proteome</keyword>
<comment type="caution">
    <text evidence="1">The sequence shown here is derived from an EMBL/GenBank/DDBJ whole genome shotgun (WGS) entry which is preliminary data.</text>
</comment>